<evidence type="ECO:0000256" key="1">
    <source>
        <dbReference type="ARBA" id="ARBA00022729"/>
    </source>
</evidence>
<sequence length="183" mass="19867">MMSINHVSLCLLLFVSFYTVNTFGFTKTIDLNLSWNNCGPSSDSIQLQSLSITPDPIRIPGGFNITGSASVALEIPTDVHVTVLLERKVGPFFVKVPCVDNFGSCNYGNACELWAEFCPKYAARFGLPCECPIAANIYSVSNANIVVDKKVPPELLGEYRATVDIGSSQNHLGCVNIDLSVKK</sequence>
<dbReference type="Pfam" id="PF02221">
    <property type="entry name" value="E1_DerP2_DerF2"/>
    <property type="match status" value="1"/>
</dbReference>
<feature type="signal peptide" evidence="2">
    <location>
        <begin position="1"/>
        <end position="24"/>
    </location>
</feature>
<proteinExistence type="predicted"/>
<dbReference type="InterPro" id="IPR003172">
    <property type="entry name" value="ML_dom"/>
</dbReference>
<protein>
    <recommendedName>
        <fullName evidence="3">MD-2-related lipid-recognition domain-containing protein</fullName>
    </recommendedName>
</protein>
<dbReference type="InterPro" id="IPR036846">
    <property type="entry name" value="GM2-AP_sf"/>
</dbReference>
<dbReference type="AlphaFoldDB" id="A0A813VDE3"/>
<dbReference type="SUPFAM" id="SSF63707">
    <property type="entry name" value="Ganglioside M2 (gm2) activator"/>
    <property type="match status" value="1"/>
</dbReference>
<dbReference type="EMBL" id="CAJNON010000035">
    <property type="protein sequence ID" value="CAF0835914.1"/>
    <property type="molecule type" value="Genomic_DNA"/>
</dbReference>
<dbReference type="SMART" id="SM00737">
    <property type="entry name" value="ML"/>
    <property type="match status" value="1"/>
</dbReference>
<dbReference type="InterPro" id="IPR028996">
    <property type="entry name" value="GM2-AP"/>
</dbReference>
<keyword evidence="1 2" id="KW-0732">Signal</keyword>
<dbReference type="GO" id="GO:0009898">
    <property type="term" value="C:cytoplasmic side of plasma membrane"/>
    <property type="evidence" value="ECO:0007669"/>
    <property type="project" value="TreeGrafter"/>
</dbReference>
<reference evidence="4" key="1">
    <citation type="submission" date="2021-02" db="EMBL/GenBank/DDBJ databases">
        <authorList>
            <person name="Nowell W R."/>
        </authorList>
    </citation>
    <scope>NUCLEOTIDE SEQUENCE</scope>
</reference>
<dbReference type="PANTHER" id="PTHR17357:SF0">
    <property type="entry name" value="GANGLIOSIDE GM2 ACTIVATOR"/>
    <property type="match status" value="1"/>
</dbReference>
<dbReference type="Gene3D" id="2.70.220.10">
    <property type="entry name" value="Ganglioside GM2 activator"/>
    <property type="match status" value="1"/>
</dbReference>
<dbReference type="GO" id="GO:0006689">
    <property type="term" value="P:ganglioside catabolic process"/>
    <property type="evidence" value="ECO:0007669"/>
    <property type="project" value="InterPro"/>
</dbReference>
<organism evidence="4 5">
    <name type="scientific">Adineta steineri</name>
    <dbReference type="NCBI Taxonomy" id="433720"/>
    <lineage>
        <taxon>Eukaryota</taxon>
        <taxon>Metazoa</taxon>
        <taxon>Spiralia</taxon>
        <taxon>Gnathifera</taxon>
        <taxon>Rotifera</taxon>
        <taxon>Eurotatoria</taxon>
        <taxon>Bdelloidea</taxon>
        <taxon>Adinetida</taxon>
        <taxon>Adinetidae</taxon>
        <taxon>Adineta</taxon>
    </lineage>
</organism>
<dbReference type="GO" id="GO:0005319">
    <property type="term" value="F:lipid transporter activity"/>
    <property type="evidence" value="ECO:0007669"/>
    <property type="project" value="TreeGrafter"/>
</dbReference>
<accession>A0A813VDE3</accession>
<gene>
    <name evidence="4" type="ORF">VCS650_LOCUS5864</name>
</gene>
<evidence type="ECO:0000313" key="4">
    <source>
        <dbReference type="EMBL" id="CAF0835914.1"/>
    </source>
</evidence>
<dbReference type="Proteomes" id="UP000663891">
    <property type="component" value="Unassembled WGS sequence"/>
</dbReference>
<evidence type="ECO:0000256" key="2">
    <source>
        <dbReference type="SAM" id="SignalP"/>
    </source>
</evidence>
<dbReference type="OrthoDB" id="6409159at2759"/>
<comment type="caution">
    <text evidence="4">The sequence shown here is derived from an EMBL/GenBank/DDBJ whole genome shotgun (WGS) entry which is preliminary data.</text>
</comment>
<dbReference type="GO" id="GO:0008047">
    <property type="term" value="F:enzyme activator activity"/>
    <property type="evidence" value="ECO:0007669"/>
    <property type="project" value="InterPro"/>
</dbReference>
<evidence type="ECO:0000313" key="5">
    <source>
        <dbReference type="Proteomes" id="UP000663891"/>
    </source>
</evidence>
<evidence type="ECO:0000259" key="3">
    <source>
        <dbReference type="SMART" id="SM00737"/>
    </source>
</evidence>
<dbReference type="PANTHER" id="PTHR17357">
    <property type="entry name" value="GM2 GANGLIOSIDE ACTIVATOR PROTEIN"/>
    <property type="match status" value="1"/>
</dbReference>
<feature type="domain" description="MD-2-related lipid-recognition" evidence="3">
    <location>
        <begin position="35"/>
        <end position="179"/>
    </location>
</feature>
<feature type="chain" id="PRO_5032730982" description="MD-2-related lipid-recognition domain-containing protein" evidence="2">
    <location>
        <begin position="25"/>
        <end position="183"/>
    </location>
</feature>
<name>A0A813VDE3_9BILA</name>